<sequence>MENVIVDGKPTQKDSVVDIRKLNQIVEPDAYPAAGQEEIISAIVGCKYITVLDATSFFYQWRICPRDRHKLSVVSHRGQDIFNVAVMGLINRVSYVQRQMGLELWDYRDQEENELLPSGETLNDFSYSDFFLSRSSLAAEGYTNLGSDFPSHSSSEYTCLDWSSGSTTQFSHQENYIPNNIPLHGAKASHLGVSKS</sequence>
<dbReference type="AlphaFoldDB" id="A0A0J8TZ98"/>
<protein>
    <submittedName>
        <fullName evidence="1">Uncharacterized protein</fullName>
    </submittedName>
</protein>
<name>A0A0J8TZ98_COCIT</name>
<reference evidence="2" key="1">
    <citation type="journal article" date="2010" name="Genome Res.">
        <title>Population genomic sequencing of Coccidioides fungi reveals recent hybridization and transposon control.</title>
        <authorList>
            <person name="Neafsey D.E."/>
            <person name="Barker B.M."/>
            <person name="Sharpton T.J."/>
            <person name="Stajich J.E."/>
            <person name="Park D.J."/>
            <person name="Whiston E."/>
            <person name="Hung C.-Y."/>
            <person name="McMahan C."/>
            <person name="White J."/>
            <person name="Sykes S."/>
            <person name="Heiman D."/>
            <person name="Young S."/>
            <person name="Zeng Q."/>
            <person name="Abouelleil A."/>
            <person name="Aftuck L."/>
            <person name="Bessette D."/>
            <person name="Brown A."/>
            <person name="FitzGerald M."/>
            <person name="Lui A."/>
            <person name="Macdonald J.P."/>
            <person name="Priest M."/>
            <person name="Orbach M.J."/>
            <person name="Galgiani J.N."/>
            <person name="Kirkland T.N."/>
            <person name="Cole G.T."/>
            <person name="Birren B.W."/>
            <person name="Henn M.R."/>
            <person name="Taylor J.W."/>
            <person name="Rounsley S.D."/>
        </authorList>
    </citation>
    <scope>NUCLEOTIDE SEQUENCE [LARGE SCALE GENOMIC DNA]</scope>
    <source>
        <strain evidence="2">RMSCC 3703</strain>
    </source>
</reference>
<dbReference type="STRING" id="454286.A0A0J8TZ98"/>
<dbReference type="SUPFAM" id="SSF56672">
    <property type="entry name" value="DNA/RNA polymerases"/>
    <property type="match status" value="1"/>
</dbReference>
<dbReference type="Gene3D" id="3.10.10.10">
    <property type="entry name" value="HIV Type 1 Reverse Transcriptase, subunit A, domain 1"/>
    <property type="match status" value="1"/>
</dbReference>
<organism evidence="1 2">
    <name type="scientific">Coccidioides immitis RMSCC 3703</name>
    <dbReference type="NCBI Taxonomy" id="454286"/>
    <lineage>
        <taxon>Eukaryota</taxon>
        <taxon>Fungi</taxon>
        <taxon>Dikarya</taxon>
        <taxon>Ascomycota</taxon>
        <taxon>Pezizomycotina</taxon>
        <taxon>Eurotiomycetes</taxon>
        <taxon>Eurotiomycetidae</taxon>
        <taxon>Onygenales</taxon>
        <taxon>Onygenaceae</taxon>
        <taxon>Coccidioides</taxon>
    </lineage>
</organism>
<evidence type="ECO:0000313" key="2">
    <source>
        <dbReference type="Proteomes" id="UP000054559"/>
    </source>
</evidence>
<dbReference type="InterPro" id="IPR043502">
    <property type="entry name" value="DNA/RNA_pol_sf"/>
</dbReference>
<dbReference type="InterPro" id="IPR043128">
    <property type="entry name" value="Rev_trsase/Diguanyl_cyclase"/>
</dbReference>
<proteinExistence type="predicted"/>
<dbReference type="Proteomes" id="UP000054559">
    <property type="component" value="Unassembled WGS sequence"/>
</dbReference>
<accession>A0A0J8TZ98</accession>
<dbReference type="Gene3D" id="3.30.70.270">
    <property type="match status" value="1"/>
</dbReference>
<gene>
    <name evidence="1" type="ORF">CISG_07813</name>
</gene>
<evidence type="ECO:0000313" key="1">
    <source>
        <dbReference type="EMBL" id="KMU79327.1"/>
    </source>
</evidence>
<dbReference type="EMBL" id="DS268174">
    <property type="protein sequence ID" value="KMU79327.1"/>
    <property type="molecule type" value="Genomic_DNA"/>
</dbReference>